<organism evidence="1 2">
    <name type="scientific">Daphnia sinensis</name>
    <dbReference type="NCBI Taxonomy" id="1820382"/>
    <lineage>
        <taxon>Eukaryota</taxon>
        <taxon>Metazoa</taxon>
        <taxon>Ecdysozoa</taxon>
        <taxon>Arthropoda</taxon>
        <taxon>Crustacea</taxon>
        <taxon>Branchiopoda</taxon>
        <taxon>Diplostraca</taxon>
        <taxon>Cladocera</taxon>
        <taxon>Anomopoda</taxon>
        <taxon>Daphniidae</taxon>
        <taxon>Daphnia</taxon>
        <taxon>Daphnia similis group</taxon>
    </lineage>
</organism>
<reference evidence="1 2" key="1">
    <citation type="submission" date="2022-05" db="EMBL/GenBank/DDBJ databases">
        <title>A multi-omics perspective on studying reproductive biology in Daphnia sinensis.</title>
        <authorList>
            <person name="Jia J."/>
        </authorList>
    </citation>
    <scope>NUCLEOTIDE SEQUENCE [LARGE SCALE GENOMIC DNA]</scope>
    <source>
        <strain evidence="1 2">WSL</strain>
    </source>
</reference>
<dbReference type="AlphaFoldDB" id="A0AAD5KJG6"/>
<sequence>MDLAAKLNRTYSLLSQPRLHKFVISKKRNHHPRAPSQHPMKPVGPVTYKLITKLALKVMDKHHVKDRNQQSRQPVDILATGKLLFVVVITGAKQGYEDFLRHVRDREVNLQNIEVFRNGPIQVL</sequence>
<comment type="caution">
    <text evidence="1">The sequence shown here is derived from an EMBL/GenBank/DDBJ whole genome shotgun (WGS) entry which is preliminary data.</text>
</comment>
<evidence type="ECO:0000313" key="2">
    <source>
        <dbReference type="Proteomes" id="UP000820818"/>
    </source>
</evidence>
<accession>A0AAD5KJG6</accession>
<name>A0AAD5KJG6_9CRUS</name>
<gene>
    <name evidence="1" type="ORF">GHT06_020729</name>
</gene>
<proteinExistence type="predicted"/>
<protein>
    <submittedName>
        <fullName evidence="1">Uncharacterized protein</fullName>
    </submittedName>
</protein>
<evidence type="ECO:0000313" key="1">
    <source>
        <dbReference type="EMBL" id="KAI9552847.1"/>
    </source>
</evidence>
<keyword evidence="2" id="KW-1185">Reference proteome</keyword>
<dbReference type="Proteomes" id="UP000820818">
    <property type="component" value="Linkage Group LG9"/>
</dbReference>
<dbReference type="EMBL" id="WJBH02000009">
    <property type="protein sequence ID" value="KAI9552847.1"/>
    <property type="molecule type" value="Genomic_DNA"/>
</dbReference>